<keyword evidence="3" id="KW-1185">Reference proteome</keyword>
<evidence type="ECO:0000313" key="6">
    <source>
        <dbReference type="RefSeq" id="XP_022944906.1"/>
    </source>
</evidence>
<dbReference type="PANTHER" id="PTHR47066:SF1">
    <property type="entry name" value="HEAVY METAL-ASSOCIATED ISOPRENYLATED PLANT PROTEIN 9"/>
    <property type="match status" value="1"/>
</dbReference>
<protein>
    <submittedName>
        <fullName evidence="4 5">Heavy metal-associated isoprenylated plant protein 9-like</fullName>
    </submittedName>
</protein>
<feature type="domain" description="HMA" evidence="2">
    <location>
        <begin position="29"/>
        <end position="92"/>
    </location>
</feature>
<feature type="region of interest" description="Disordered" evidence="1">
    <location>
        <begin position="180"/>
        <end position="269"/>
    </location>
</feature>
<dbReference type="PANTHER" id="PTHR47066">
    <property type="entry name" value="HEAVY METAL-ASSOCIATED ISOPRENYLATED PLANT PROTEIN 9"/>
    <property type="match status" value="1"/>
</dbReference>
<gene>
    <name evidence="4 5 6" type="primary">LOC111449296</name>
</gene>
<dbReference type="InterPro" id="IPR036163">
    <property type="entry name" value="HMA_dom_sf"/>
</dbReference>
<dbReference type="InterPro" id="IPR044258">
    <property type="entry name" value="HIPP09-like"/>
</dbReference>
<evidence type="ECO:0000259" key="2">
    <source>
        <dbReference type="PROSITE" id="PS50846"/>
    </source>
</evidence>
<dbReference type="RefSeq" id="XP_022944904.1">
    <property type="nucleotide sequence ID" value="XM_023089136.1"/>
</dbReference>
<feature type="domain" description="HMA" evidence="2">
    <location>
        <begin position="118"/>
        <end position="182"/>
    </location>
</feature>
<evidence type="ECO:0000313" key="3">
    <source>
        <dbReference type="Proteomes" id="UP000504609"/>
    </source>
</evidence>
<dbReference type="AlphaFoldDB" id="A0A6J1FZC7"/>
<accession>A0A6J1FZC7</accession>
<dbReference type="GO" id="GO:0046872">
    <property type="term" value="F:metal ion binding"/>
    <property type="evidence" value="ECO:0007669"/>
    <property type="project" value="InterPro"/>
</dbReference>
<dbReference type="Proteomes" id="UP000504609">
    <property type="component" value="Unplaced"/>
</dbReference>
<dbReference type="PROSITE" id="PS50846">
    <property type="entry name" value="HMA_2"/>
    <property type="match status" value="2"/>
</dbReference>
<dbReference type="Gene3D" id="3.30.70.100">
    <property type="match status" value="2"/>
</dbReference>
<feature type="compositionally biased region" description="Basic and acidic residues" evidence="1">
    <location>
        <begin position="258"/>
        <end position="269"/>
    </location>
</feature>
<proteinExistence type="predicted"/>
<dbReference type="Pfam" id="PF00403">
    <property type="entry name" value="HMA"/>
    <property type="match status" value="2"/>
</dbReference>
<dbReference type="RefSeq" id="XP_022944906.1">
    <property type="nucleotide sequence ID" value="XM_023089138.1"/>
</dbReference>
<dbReference type="InterPro" id="IPR006121">
    <property type="entry name" value="HMA_dom"/>
</dbReference>
<dbReference type="GeneID" id="111449296"/>
<feature type="compositionally biased region" description="Basic and acidic residues" evidence="1">
    <location>
        <begin position="196"/>
        <end position="218"/>
    </location>
</feature>
<dbReference type="KEGG" id="cmos:111449296"/>
<reference evidence="4 5" key="1">
    <citation type="submission" date="2025-04" db="UniProtKB">
        <authorList>
            <consortium name="RefSeq"/>
        </authorList>
    </citation>
    <scope>IDENTIFICATION</scope>
    <source>
        <tissue evidence="4 5">Young leaves</tissue>
    </source>
</reference>
<organism evidence="3 6">
    <name type="scientific">Cucurbita moschata</name>
    <name type="common">Winter crookneck squash</name>
    <name type="synonym">Cucurbita pepo var. moschata</name>
    <dbReference type="NCBI Taxonomy" id="3662"/>
    <lineage>
        <taxon>Eukaryota</taxon>
        <taxon>Viridiplantae</taxon>
        <taxon>Streptophyta</taxon>
        <taxon>Embryophyta</taxon>
        <taxon>Tracheophyta</taxon>
        <taxon>Spermatophyta</taxon>
        <taxon>Magnoliopsida</taxon>
        <taxon>eudicotyledons</taxon>
        <taxon>Gunneridae</taxon>
        <taxon>Pentapetalae</taxon>
        <taxon>rosids</taxon>
        <taxon>fabids</taxon>
        <taxon>Cucurbitales</taxon>
        <taxon>Cucurbitaceae</taxon>
        <taxon>Cucurbiteae</taxon>
        <taxon>Cucurbita</taxon>
    </lineage>
</organism>
<evidence type="ECO:0000256" key="1">
    <source>
        <dbReference type="SAM" id="MobiDB-lite"/>
    </source>
</evidence>
<name>A0A6J1FZC7_CUCMO</name>
<dbReference type="CDD" id="cd00371">
    <property type="entry name" value="HMA"/>
    <property type="match status" value="2"/>
</dbReference>
<evidence type="ECO:0000313" key="5">
    <source>
        <dbReference type="RefSeq" id="XP_022944905.1"/>
    </source>
</evidence>
<dbReference type="SUPFAM" id="SSF55008">
    <property type="entry name" value="HMA, heavy metal-associated domain"/>
    <property type="match status" value="2"/>
</dbReference>
<dbReference type="RefSeq" id="XP_022944905.1">
    <property type="nucleotide sequence ID" value="XM_023089137.1"/>
</dbReference>
<evidence type="ECO:0000313" key="4">
    <source>
        <dbReference type="RefSeq" id="XP_022944904.1"/>
    </source>
</evidence>
<sequence>MGEEAVKMEEAKVEETKEELKVEKPKPCPPSVLLFVDLHCTGCAKKIEKSLMRITGVEGVSTNVAKNELTIKGIVDPHAVCAKITKKTKRVAKVLSPLPPAEGEPTGPQLVNSQVGGLTVVELKVNMHCEACALQLKRKILKMRGVQTAWTELSTGKVVVTGSMDGSKLVEYVYRRTKKQARIVPQPEPPQQENKPPQEEPPKAEEKKEDETKTKTEDALPQGTDTNNNKEEEQPKPTEPAEPGEPGEETKASSVEAKPAEGGEEKIVMDEVDPEIMKRMIYHNYQYQPLYVIEPIPPPPQLFSDENPNACCIQ</sequence>